<reference evidence="7 8" key="1">
    <citation type="submission" date="2017-01" db="EMBL/GenBank/DDBJ databases">
        <title>Draft genome sequence of Diplodia seriata F98.1, a fungal species involved in grapevine trunk diseases.</title>
        <authorList>
            <person name="Robert-Siegwald G."/>
            <person name="Vallet J."/>
            <person name="Abou-Mansour E."/>
            <person name="Xu J."/>
            <person name="Rey P."/>
            <person name="Bertsch C."/>
            <person name="Rego C."/>
            <person name="Larignon P."/>
            <person name="Fontaine F."/>
            <person name="Lebrun M.-H."/>
        </authorList>
    </citation>
    <scope>NUCLEOTIDE SEQUENCE [LARGE SCALE GENOMIC DNA]</scope>
    <source>
        <strain evidence="7 8">F98.1</strain>
    </source>
</reference>
<dbReference type="FunFam" id="3.40.50.720:FF:000203">
    <property type="entry name" value="D-3-phosphoglycerate dehydrogenase (SerA)"/>
    <property type="match status" value="1"/>
</dbReference>
<dbReference type="Proteomes" id="UP000190776">
    <property type="component" value="Unassembled WGS sequence"/>
</dbReference>
<evidence type="ECO:0000259" key="5">
    <source>
        <dbReference type="Pfam" id="PF00389"/>
    </source>
</evidence>
<dbReference type="InterPro" id="IPR050223">
    <property type="entry name" value="D-isomer_2-hydroxyacid_DH"/>
</dbReference>
<dbReference type="Pfam" id="PF02826">
    <property type="entry name" value="2-Hacid_dh_C"/>
    <property type="match status" value="1"/>
</dbReference>
<sequence>MAPANVADLPPSSPSKEKPTVYVLDQFHPAAIEHARTLFNVVLNTDPAFASSWHDAEYLLVRNSWLRAADIAACPNLKAIGKHGVGTDKIDADACKQRGIAVLNTPGANARAVAELVLALATAVARQLCSIDRRQHAGEVVAKETCRGLTLHGCTLGVVGMGNIGRLVAHIFHAAFDADVVAFNPHTPADPLPAWRIPYRRAACLDDVVAAADVLTLHVPLTPDTRDLLAYDRLCKMKPEAILINAARGGIVNERDLERVLREGRIWGAGLDCHEQEPPTTERYAALWELPNVVSTPHIGAATAEAQRTAALAAVDNLHRYIVGLGK</sequence>
<evidence type="ECO:0000313" key="8">
    <source>
        <dbReference type="Proteomes" id="UP000190776"/>
    </source>
</evidence>
<organism evidence="7 8">
    <name type="scientific">Diplodia seriata</name>
    <dbReference type="NCBI Taxonomy" id="420778"/>
    <lineage>
        <taxon>Eukaryota</taxon>
        <taxon>Fungi</taxon>
        <taxon>Dikarya</taxon>
        <taxon>Ascomycota</taxon>
        <taxon>Pezizomycotina</taxon>
        <taxon>Dothideomycetes</taxon>
        <taxon>Dothideomycetes incertae sedis</taxon>
        <taxon>Botryosphaeriales</taxon>
        <taxon>Botryosphaeriaceae</taxon>
        <taxon>Diplodia</taxon>
    </lineage>
</organism>
<dbReference type="GO" id="GO:0016618">
    <property type="term" value="F:hydroxypyruvate reductase [NAD(P)H] activity"/>
    <property type="evidence" value="ECO:0007669"/>
    <property type="project" value="TreeGrafter"/>
</dbReference>
<evidence type="ECO:0000256" key="2">
    <source>
        <dbReference type="ARBA" id="ARBA00023002"/>
    </source>
</evidence>
<evidence type="ECO:0000313" key="7">
    <source>
        <dbReference type="EMBL" id="OMP85146.1"/>
    </source>
</evidence>
<dbReference type="GO" id="GO:0051287">
    <property type="term" value="F:NAD binding"/>
    <property type="evidence" value="ECO:0007669"/>
    <property type="project" value="InterPro"/>
</dbReference>
<dbReference type="PANTHER" id="PTHR10996:SF264">
    <property type="entry name" value="HYPOTHETICAL D-ISOMER SPECIFIC 2-HYDROXYACID DEHYDROGENASE (EUROFUNG)"/>
    <property type="match status" value="1"/>
</dbReference>
<feature type="domain" description="D-isomer specific 2-hydroxyacid dehydrogenase NAD-binding" evidence="6">
    <location>
        <begin position="118"/>
        <end position="300"/>
    </location>
</feature>
<dbReference type="PROSITE" id="PS00065">
    <property type="entry name" value="D_2_HYDROXYACID_DH_1"/>
    <property type="match status" value="1"/>
</dbReference>
<protein>
    <submittedName>
        <fullName evidence="7">D-3-phosphoglycerate dehydrogenase</fullName>
    </submittedName>
</protein>
<dbReference type="Gene3D" id="3.40.50.720">
    <property type="entry name" value="NAD(P)-binding Rossmann-like Domain"/>
    <property type="match status" value="2"/>
</dbReference>
<dbReference type="AlphaFoldDB" id="A0A1S8BCJ7"/>
<dbReference type="InterPro" id="IPR006140">
    <property type="entry name" value="D-isomer_DH_NAD-bd"/>
</dbReference>
<feature type="domain" description="D-isomer specific 2-hydroxyacid dehydrogenase catalytic" evidence="5">
    <location>
        <begin position="22"/>
        <end position="324"/>
    </location>
</feature>
<evidence type="ECO:0000256" key="1">
    <source>
        <dbReference type="ARBA" id="ARBA00005854"/>
    </source>
</evidence>
<name>A0A1S8BCJ7_9PEZI</name>
<dbReference type="InterPro" id="IPR006139">
    <property type="entry name" value="D-isomer_2_OHA_DH_cat_dom"/>
</dbReference>
<gene>
    <name evidence="7" type="ORF">BK809_0000900</name>
</gene>
<accession>A0A1S8BCJ7</accession>
<evidence type="ECO:0000256" key="4">
    <source>
        <dbReference type="RuleBase" id="RU003719"/>
    </source>
</evidence>
<dbReference type="PANTHER" id="PTHR10996">
    <property type="entry name" value="2-HYDROXYACID DEHYDROGENASE-RELATED"/>
    <property type="match status" value="1"/>
</dbReference>
<dbReference type="GO" id="GO:0030267">
    <property type="term" value="F:glyoxylate reductase (NADPH) activity"/>
    <property type="evidence" value="ECO:0007669"/>
    <property type="project" value="TreeGrafter"/>
</dbReference>
<comment type="similarity">
    <text evidence="1 4">Belongs to the D-isomer specific 2-hydroxyacid dehydrogenase family.</text>
</comment>
<dbReference type="SUPFAM" id="SSF52283">
    <property type="entry name" value="Formate/glycerate dehydrogenase catalytic domain-like"/>
    <property type="match status" value="1"/>
</dbReference>
<dbReference type="Pfam" id="PF00389">
    <property type="entry name" value="2-Hacid_dh"/>
    <property type="match status" value="1"/>
</dbReference>
<keyword evidence="3" id="KW-0520">NAD</keyword>
<keyword evidence="2 4" id="KW-0560">Oxidoreductase</keyword>
<dbReference type="SUPFAM" id="SSF51735">
    <property type="entry name" value="NAD(P)-binding Rossmann-fold domains"/>
    <property type="match status" value="1"/>
</dbReference>
<comment type="caution">
    <text evidence="7">The sequence shown here is derived from an EMBL/GenBank/DDBJ whole genome shotgun (WGS) entry which is preliminary data.</text>
</comment>
<dbReference type="GO" id="GO:0005829">
    <property type="term" value="C:cytosol"/>
    <property type="evidence" value="ECO:0007669"/>
    <property type="project" value="TreeGrafter"/>
</dbReference>
<dbReference type="InterPro" id="IPR029752">
    <property type="entry name" value="D-isomer_DH_CS1"/>
</dbReference>
<evidence type="ECO:0000256" key="3">
    <source>
        <dbReference type="ARBA" id="ARBA00023027"/>
    </source>
</evidence>
<dbReference type="InterPro" id="IPR036291">
    <property type="entry name" value="NAD(P)-bd_dom_sf"/>
</dbReference>
<evidence type="ECO:0000259" key="6">
    <source>
        <dbReference type="Pfam" id="PF02826"/>
    </source>
</evidence>
<dbReference type="STRING" id="420778.A0A1S8BCJ7"/>
<dbReference type="EMBL" id="MSZU01000086">
    <property type="protein sequence ID" value="OMP85146.1"/>
    <property type="molecule type" value="Genomic_DNA"/>
</dbReference>
<dbReference type="OrthoDB" id="298012at2759"/>
<proteinExistence type="inferred from homology"/>